<protein>
    <submittedName>
        <fullName evidence="1">Uncharacterized protein</fullName>
    </submittedName>
</protein>
<comment type="caution">
    <text evidence="1">The sequence shown here is derived from an EMBL/GenBank/DDBJ whole genome shotgun (WGS) entry which is preliminary data.</text>
</comment>
<evidence type="ECO:0000313" key="1">
    <source>
        <dbReference type="EMBL" id="TYO98955.1"/>
    </source>
</evidence>
<name>A0A5D3WL22_9BACT</name>
<gene>
    <name evidence="1" type="ORF">EDC39_10479</name>
</gene>
<dbReference type="AlphaFoldDB" id="A0A5D3WL22"/>
<dbReference type="Proteomes" id="UP000324159">
    <property type="component" value="Unassembled WGS sequence"/>
</dbReference>
<evidence type="ECO:0000313" key="2">
    <source>
        <dbReference type="Proteomes" id="UP000324159"/>
    </source>
</evidence>
<accession>A0A5D3WL22</accession>
<organism evidence="1 2">
    <name type="scientific">Geothermobacter ehrlichii</name>
    <dbReference type="NCBI Taxonomy" id="213224"/>
    <lineage>
        <taxon>Bacteria</taxon>
        <taxon>Pseudomonadati</taxon>
        <taxon>Thermodesulfobacteriota</taxon>
        <taxon>Desulfuromonadia</taxon>
        <taxon>Desulfuromonadales</taxon>
        <taxon>Geothermobacteraceae</taxon>
        <taxon>Geothermobacter</taxon>
    </lineage>
</organism>
<reference evidence="1 2" key="1">
    <citation type="submission" date="2019-07" db="EMBL/GenBank/DDBJ databases">
        <title>Genomic Encyclopedia of Type Strains, Phase IV (KMG-IV): sequencing the most valuable type-strain genomes for metagenomic binning, comparative biology and taxonomic classification.</title>
        <authorList>
            <person name="Goeker M."/>
        </authorList>
    </citation>
    <scope>NUCLEOTIDE SEQUENCE [LARGE SCALE GENOMIC DNA]</scope>
    <source>
        <strain evidence="1 2">SS015</strain>
    </source>
</reference>
<keyword evidence="2" id="KW-1185">Reference proteome</keyword>
<proteinExistence type="predicted"/>
<dbReference type="OrthoDB" id="5398658at2"/>
<sequence>MKGMEHKKHPCPDCRMCQWCSDDRCRICLRTGSCRKKLSLAEQIALYEALNAEEKSTKGKNSVETSG</sequence>
<dbReference type="EMBL" id="VNIB01000004">
    <property type="protein sequence ID" value="TYO98955.1"/>
    <property type="molecule type" value="Genomic_DNA"/>
</dbReference>